<sequence>MFYTSDDCSYKHISLSTTNDPLTKTSWNPTGPENGLEQHYLFWGDSTNASTEGKEEIGIATSNDGINWSDTGSYLMKTGNFYDFDWGWIEVGPPPNAECFLGVYGAADQNVGVVTIISSWYDVKPAPIAKPKKDIAKILWITIPCVVLILILIVGLAAFSRFQIASNFGEDEAAQLMQEIEAIKRIGFNEHIVSMLGWCIYKDSYCIAFELASLNLLSHVRTLGERDKNEIDLKHFISYLWQIANAMSVIASHKMVHRDLAARNILLVDENIAKVSDFGLCCDIDNDTLIYQASLTKKLPMKWLSIEALAERRFSEKSDVWSFGVLMYEMFSLGKAPYATLENSEVLGFLQSGQRLEIPEDVPEELVLIMESCWEEGPAQRPTFISLMEKFRDILETSTSHYGYLRS</sequence>
<dbReference type="WBParaSite" id="ACRNAN_Path_1259.g4924.t1">
    <property type="protein sequence ID" value="ACRNAN_Path_1259.g4924.t1"/>
    <property type="gene ID" value="ACRNAN_Path_1259.g4924"/>
</dbReference>
<name>A0A914BY01_9BILA</name>
<dbReference type="GO" id="GO:0004714">
    <property type="term" value="F:transmembrane receptor protein tyrosine kinase activity"/>
    <property type="evidence" value="ECO:0007669"/>
    <property type="project" value="TreeGrafter"/>
</dbReference>
<keyword evidence="5" id="KW-0829">Tyrosine-protein kinase</keyword>
<keyword evidence="6" id="KW-1133">Transmembrane helix</keyword>
<keyword evidence="6" id="KW-0812">Transmembrane</keyword>
<dbReference type="GO" id="GO:0005524">
    <property type="term" value="F:ATP binding"/>
    <property type="evidence" value="ECO:0007669"/>
    <property type="project" value="UniProtKB-KW"/>
</dbReference>
<keyword evidence="2" id="KW-0547">Nucleotide-binding</keyword>
<evidence type="ECO:0000259" key="7">
    <source>
        <dbReference type="PROSITE" id="PS50011"/>
    </source>
</evidence>
<keyword evidence="8" id="KW-1185">Reference proteome</keyword>
<evidence type="ECO:0000256" key="5">
    <source>
        <dbReference type="ARBA" id="ARBA00023137"/>
    </source>
</evidence>
<keyword evidence="3" id="KW-0418">Kinase</keyword>
<feature type="transmembrane region" description="Helical" evidence="6">
    <location>
        <begin position="138"/>
        <end position="159"/>
    </location>
</feature>
<organism evidence="8 9">
    <name type="scientific">Acrobeloides nanus</name>
    <dbReference type="NCBI Taxonomy" id="290746"/>
    <lineage>
        <taxon>Eukaryota</taxon>
        <taxon>Metazoa</taxon>
        <taxon>Ecdysozoa</taxon>
        <taxon>Nematoda</taxon>
        <taxon>Chromadorea</taxon>
        <taxon>Rhabditida</taxon>
        <taxon>Tylenchina</taxon>
        <taxon>Cephalobomorpha</taxon>
        <taxon>Cephaloboidea</taxon>
        <taxon>Cephalobidae</taxon>
        <taxon>Acrobeloides</taxon>
    </lineage>
</organism>
<dbReference type="SUPFAM" id="SSF75005">
    <property type="entry name" value="Arabinanase/levansucrase/invertase"/>
    <property type="match status" value="1"/>
</dbReference>
<dbReference type="Gene3D" id="1.10.510.10">
    <property type="entry name" value="Transferase(Phosphotransferase) domain 1"/>
    <property type="match status" value="1"/>
</dbReference>
<dbReference type="GO" id="GO:0007169">
    <property type="term" value="P:cell surface receptor protein tyrosine kinase signaling pathway"/>
    <property type="evidence" value="ECO:0007669"/>
    <property type="project" value="TreeGrafter"/>
</dbReference>
<accession>A0A914BY01</accession>
<keyword evidence="4" id="KW-0067">ATP-binding</keyword>
<evidence type="ECO:0000313" key="8">
    <source>
        <dbReference type="Proteomes" id="UP000887540"/>
    </source>
</evidence>
<dbReference type="PANTHER" id="PTHR24416">
    <property type="entry name" value="TYROSINE-PROTEIN KINASE RECEPTOR"/>
    <property type="match status" value="1"/>
</dbReference>
<keyword evidence="6" id="KW-0472">Membrane</keyword>
<dbReference type="InterPro" id="IPR001245">
    <property type="entry name" value="Ser-Thr/Tyr_kinase_cat_dom"/>
</dbReference>
<dbReference type="InterPro" id="IPR011009">
    <property type="entry name" value="Kinase-like_dom_sf"/>
</dbReference>
<dbReference type="PROSITE" id="PS00109">
    <property type="entry name" value="PROTEIN_KINASE_TYR"/>
    <property type="match status" value="1"/>
</dbReference>
<dbReference type="GO" id="GO:0043235">
    <property type="term" value="C:receptor complex"/>
    <property type="evidence" value="ECO:0007669"/>
    <property type="project" value="TreeGrafter"/>
</dbReference>
<dbReference type="AlphaFoldDB" id="A0A914BY01"/>
<feature type="domain" description="Protein kinase" evidence="7">
    <location>
        <begin position="89"/>
        <end position="395"/>
    </location>
</feature>
<reference evidence="9" key="1">
    <citation type="submission" date="2022-11" db="UniProtKB">
        <authorList>
            <consortium name="WormBaseParasite"/>
        </authorList>
    </citation>
    <scope>IDENTIFICATION</scope>
</reference>
<dbReference type="Proteomes" id="UP000887540">
    <property type="component" value="Unplaced"/>
</dbReference>
<evidence type="ECO:0000313" key="9">
    <source>
        <dbReference type="WBParaSite" id="ACRNAN_Path_1259.g4924.t1"/>
    </source>
</evidence>
<evidence type="ECO:0000256" key="3">
    <source>
        <dbReference type="ARBA" id="ARBA00022777"/>
    </source>
</evidence>
<dbReference type="PROSITE" id="PS50011">
    <property type="entry name" value="PROTEIN_KINASE_DOM"/>
    <property type="match status" value="1"/>
</dbReference>
<dbReference type="CDD" id="cd00192">
    <property type="entry name" value="PTKc"/>
    <property type="match status" value="1"/>
</dbReference>
<dbReference type="InterPro" id="IPR000719">
    <property type="entry name" value="Prot_kinase_dom"/>
</dbReference>
<evidence type="ECO:0000256" key="2">
    <source>
        <dbReference type="ARBA" id="ARBA00022741"/>
    </source>
</evidence>
<keyword evidence="1" id="KW-0808">Transferase</keyword>
<dbReference type="InterPro" id="IPR008266">
    <property type="entry name" value="Tyr_kinase_AS"/>
</dbReference>
<dbReference type="Pfam" id="PF07714">
    <property type="entry name" value="PK_Tyr_Ser-Thr"/>
    <property type="match status" value="1"/>
</dbReference>
<dbReference type="FunFam" id="1.10.510.10:FF:000554">
    <property type="entry name" value="Predicted protein"/>
    <property type="match status" value="1"/>
</dbReference>
<evidence type="ECO:0000256" key="4">
    <source>
        <dbReference type="ARBA" id="ARBA00022840"/>
    </source>
</evidence>
<evidence type="ECO:0000256" key="6">
    <source>
        <dbReference type="SAM" id="Phobius"/>
    </source>
</evidence>
<dbReference type="GO" id="GO:0005886">
    <property type="term" value="C:plasma membrane"/>
    <property type="evidence" value="ECO:0007669"/>
    <property type="project" value="TreeGrafter"/>
</dbReference>
<dbReference type="InterPro" id="IPR020635">
    <property type="entry name" value="Tyr_kinase_cat_dom"/>
</dbReference>
<dbReference type="InterPro" id="IPR050122">
    <property type="entry name" value="RTK"/>
</dbReference>
<protein>
    <submittedName>
        <fullName evidence="9">Protein kinase domain-containing protein</fullName>
    </submittedName>
</protein>
<dbReference type="SUPFAM" id="SSF56112">
    <property type="entry name" value="Protein kinase-like (PK-like)"/>
    <property type="match status" value="1"/>
</dbReference>
<dbReference type="InterPro" id="IPR023296">
    <property type="entry name" value="Glyco_hydro_beta-prop_sf"/>
</dbReference>
<proteinExistence type="predicted"/>
<dbReference type="PRINTS" id="PR00109">
    <property type="entry name" value="TYRKINASE"/>
</dbReference>
<dbReference type="SMART" id="SM00219">
    <property type="entry name" value="TyrKc"/>
    <property type="match status" value="1"/>
</dbReference>
<evidence type="ECO:0000256" key="1">
    <source>
        <dbReference type="ARBA" id="ARBA00022679"/>
    </source>
</evidence>
<dbReference type="PANTHER" id="PTHR24416:SF600">
    <property type="entry name" value="PDGF- AND VEGF-RECEPTOR RELATED, ISOFORM J"/>
    <property type="match status" value="1"/>
</dbReference>